<dbReference type="GO" id="GO:0031418">
    <property type="term" value="F:L-ascorbic acid binding"/>
    <property type="evidence" value="ECO:0007669"/>
    <property type="project" value="UniProtKB-KW"/>
</dbReference>
<evidence type="ECO:0000256" key="5">
    <source>
        <dbReference type="ARBA" id="ARBA00023002"/>
    </source>
</evidence>
<evidence type="ECO:0000313" key="8">
    <source>
        <dbReference type="EMBL" id="QDU83205.1"/>
    </source>
</evidence>
<dbReference type="GO" id="GO:0016705">
    <property type="term" value="F:oxidoreductase activity, acting on paired donors, with incorporation or reduction of molecular oxygen"/>
    <property type="evidence" value="ECO:0007669"/>
    <property type="project" value="InterPro"/>
</dbReference>
<protein>
    <recommendedName>
        <fullName evidence="7">Fe2OG dioxygenase domain-containing protein</fullName>
    </recommendedName>
</protein>
<dbReference type="PANTHER" id="PTHR24014:SF4">
    <property type="entry name" value="2-OXOGLUTARATE AND IRON-DEPENDENT OXYGENASE DOMAIN-CONTAINING PROTEIN 2"/>
    <property type="match status" value="1"/>
</dbReference>
<sequence>MSGGDPNDGPARSVERLGDGAFDPRFLAARASGTADGWRALAEEVAPHAWRVPMLTPEFATTLLGEIDARRQVLLDAGEELDAPNSMHAHGVALDELLLEWVLDDLLANAVRPIARHLFTEFAGADLDAHHGYLVEYAKDADQDLGFHVDDSEVTLNLCLGDAPFDGSELTLMGLRCELHRQTVVFGDETIEVEHRPGTAILHAGAHRHRVEPIRRGRRRNLILWCRASSRRGGARTIQCEPWCGMYAGPQRAAHGRPRSS</sequence>
<keyword evidence="9" id="KW-1185">Reference proteome</keyword>
<dbReference type="GO" id="GO:0005506">
    <property type="term" value="F:iron ion binding"/>
    <property type="evidence" value="ECO:0007669"/>
    <property type="project" value="InterPro"/>
</dbReference>
<evidence type="ECO:0000256" key="3">
    <source>
        <dbReference type="ARBA" id="ARBA00022896"/>
    </source>
</evidence>
<dbReference type="AlphaFoldDB" id="A0A518CVF7"/>
<reference evidence="8 9" key="1">
    <citation type="submission" date="2019-02" db="EMBL/GenBank/DDBJ databases">
        <title>Deep-cultivation of Planctomycetes and their phenomic and genomic characterization uncovers novel biology.</title>
        <authorList>
            <person name="Wiegand S."/>
            <person name="Jogler M."/>
            <person name="Boedeker C."/>
            <person name="Pinto D."/>
            <person name="Vollmers J."/>
            <person name="Rivas-Marin E."/>
            <person name="Kohn T."/>
            <person name="Peeters S.H."/>
            <person name="Heuer A."/>
            <person name="Rast P."/>
            <person name="Oberbeckmann S."/>
            <person name="Bunk B."/>
            <person name="Jeske O."/>
            <person name="Meyerdierks A."/>
            <person name="Storesund J.E."/>
            <person name="Kallscheuer N."/>
            <person name="Luecker S."/>
            <person name="Lage O.M."/>
            <person name="Pohl T."/>
            <person name="Merkel B.J."/>
            <person name="Hornburger P."/>
            <person name="Mueller R.-W."/>
            <person name="Bruemmer F."/>
            <person name="Labrenz M."/>
            <person name="Spormann A.M."/>
            <person name="Op den Camp H."/>
            <person name="Overmann J."/>
            <person name="Amann R."/>
            <person name="Jetten M.S.M."/>
            <person name="Mascher T."/>
            <person name="Medema M.H."/>
            <person name="Devos D.P."/>
            <person name="Kaster A.-K."/>
            <person name="Ovreas L."/>
            <person name="Rohde M."/>
            <person name="Galperin M.Y."/>
            <person name="Jogler C."/>
        </authorList>
    </citation>
    <scope>NUCLEOTIDE SEQUENCE [LARGE SCALE GENOMIC DNA]</scope>
    <source>
        <strain evidence="8 9">Pla163</strain>
    </source>
</reference>
<dbReference type="Pfam" id="PF25238">
    <property type="entry name" value="OGFOD2-like"/>
    <property type="match status" value="1"/>
</dbReference>
<keyword evidence="3" id="KW-0847">Vitamin C</keyword>
<feature type="domain" description="Fe2OG dioxygenase" evidence="7">
    <location>
        <begin position="126"/>
        <end position="228"/>
    </location>
</feature>
<keyword evidence="4" id="KW-0223">Dioxygenase</keyword>
<dbReference type="PROSITE" id="PS51471">
    <property type="entry name" value="FE2OG_OXY"/>
    <property type="match status" value="1"/>
</dbReference>
<dbReference type="EMBL" id="CP036290">
    <property type="protein sequence ID" value="QDU83205.1"/>
    <property type="molecule type" value="Genomic_DNA"/>
</dbReference>
<accession>A0A518CVF7</accession>
<evidence type="ECO:0000313" key="9">
    <source>
        <dbReference type="Proteomes" id="UP000319342"/>
    </source>
</evidence>
<keyword evidence="6" id="KW-0408">Iron</keyword>
<keyword evidence="2" id="KW-0479">Metal-binding</keyword>
<gene>
    <name evidence="8" type="ORF">Pla163_03030</name>
</gene>
<dbReference type="OrthoDB" id="285789at2"/>
<evidence type="ECO:0000256" key="2">
    <source>
        <dbReference type="ARBA" id="ARBA00022723"/>
    </source>
</evidence>
<dbReference type="InterPro" id="IPR006620">
    <property type="entry name" value="Pro_4_hyd_alph"/>
</dbReference>
<comment type="cofactor">
    <cofactor evidence="1">
        <name>L-ascorbate</name>
        <dbReference type="ChEBI" id="CHEBI:38290"/>
    </cofactor>
</comment>
<dbReference type="SUPFAM" id="SSF51197">
    <property type="entry name" value="Clavaminate synthase-like"/>
    <property type="match status" value="1"/>
</dbReference>
<evidence type="ECO:0000256" key="4">
    <source>
        <dbReference type="ARBA" id="ARBA00022964"/>
    </source>
</evidence>
<evidence type="ECO:0000256" key="1">
    <source>
        <dbReference type="ARBA" id="ARBA00001961"/>
    </source>
</evidence>
<organism evidence="8 9">
    <name type="scientific">Rohdeia mirabilis</name>
    <dbReference type="NCBI Taxonomy" id="2528008"/>
    <lineage>
        <taxon>Bacteria</taxon>
        <taxon>Pseudomonadati</taxon>
        <taxon>Planctomycetota</taxon>
        <taxon>Planctomycetia</taxon>
        <taxon>Planctomycetia incertae sedis</taxon>
        <taxon>Rohdeia</taxon>
    </lineage>
</organism>
<dbReference type="Proteomes" id="UP000319342">
    <property type="component" value="Chromosome"/>
</dbReference>
<keyword evidence="5" id="KW-0560">Oxidoreductase</keyword>
<name>A0A518CVF7_9BACT</name>
<dbReference type="SMART" id="SM00702">
    <property type="entry name" value="P4Hc"/>
    <property type="match status" value="1"/>
</dbReference>
<evidence type="ECO:0000259" key="7">
    <source>
        <dbReference type="PROSITE" id="PS51471"/>
    </source>
</evidence>
<dbReference type="GO" id="GO:0051213">
    <property type="term" value="F:dioxygenase activity"/>
    <property type="evidence" value="ECO:0007669"/>
    <property type="project" value="UniProtKB-KW"/>
</dbReference>
<proteinExistence type="predicted"/>
<evidence type="ECO:0000256" key="6">
    <source>
        <dbReference type="ARBA" id="ARBA00023004"/>
    </source>
</evidence>
<dbReference type="PANTHER" id="PTHR24014">
    <property type="entry name" value="2-OXOGLUTARATE AND IRON-DEPENDENT OXYGENASE DOMAIN-CONTAINING PROTEIN 2"/>
    <property type="match status" value="1"/>
</dbReference>
<dbReference type="RefSeq" id="WP_145182494.1">
    <property type="nucleotide sequence ID" value="NZ_CP036290.1"/>
</dbReference>
<dbReference type="InterPro" id="IPR005123">
    <property type="entry name" value="Oxoglu/Fe-dep_dioxygenase_dom"/>
</dbReference>
<dbReference type="Gene3D" id="2.60.120.620">
    <property type="entry name" value="q2cbj1_9rhob like domain"/>
    <property type="match status" value="1"/>
</dbReference>